<dbReference type="AlphaFoldDB" id="A0AAN8Q331"/>
<keyword evidence="2" id="KW-0812">Transmembrane</keyword>
<organism evidence="5 6">
    <name type="scientific">Patella caerulea</name>
    <name type="common">Rayed Mediterranean limpet</name>
    <dbReference type="NCBI Taxonomy" id="87958"/>
    <lineage>
        <taxon>Eukaryota</taxon>
        <taxon>Metazoa</taxon>
        <taxon>Spiralia</taxon>
        <taxon>Lophotrochozoa</taxon>
        <taxon>Mollusca</taxon>
        <taxon>Gastropoda</taxon>
        <taxon>Patellogastropoda</taxon>
        <taxon>Patelloidea</taxon>
        <taxon>Patellidae</taxon>
        <taxon>Patella</taxon>
    </lineage>
</organism>
<evidence type="ECO:0000313" key="6">
    <source>
        <dbReference type="Proteomes" id="UP001347796"/>
    </source>
</evidence>
<dbReference type="SMART" id="SM00409">
    <property type="entry name" value="IG"/>
    <property type="match status" value="1"/>
</dbReference>
<feature type="transmembrane region" description="Helical" evidence="2">
    <location>
        <begin position="370"/>
        <end position="397"/>
    </location>
</feature>
<evidence type="ECO:0000256" key="3">
    <source>
        <dbReference type="SAM" id="SignalP"/>
    </source>
</evidence>
<sequence length="453" mass="50744">MISKVTAMIVCCMAMAIIFVFGTQGEISITSEPEKIVYNYYFTLICHIGTLTDEVKWIYKGITYFSCISPYSAGLGFINRTAPYYYRLGYDVNTTAGISTIRMRVSENQLEGLWTCQHGRDSTNYNVNPTDYRESATITSFTSSPSSRNINVGTTITFTCTVSSTTFLPVNVSISSQNREGNLTYVINSASRTFTVSTVAQCIDYRFLCTVYNGYGSVYTRGLYKTVTCPFKLLKDKTNTTVNATVGSYSAFYAYYSGYPAPSYTWYRRLSQVEIKMNSYRTYWSHSRDTYMYIYLQINNVRLEDAGQYSVHINSTGRGVIVIFTLNVNPAPTSSSIAIGQKSETQNVGTLQQNSTMKAEELGPSTIQPFISATGLGIGIAVGVITTFLILGVFLLVSRLLKSRDVKDKEVKTKSINKIQDKDKDKVKVEQSDYDNTAYNPSEEETYENLELN</sequence>
<evidence type="ECO:0000259" key="4">
    <source>
        <dbReference type="SMART" id="SM00409"/>
    </source>
</evidence>
<keyword evidence="2" id="KW-1133">Transmembrane helix</keyword>
<dbReference type="InterPro" id="IPR036179">
    <property type="entry name" value="Ig-like_dom_sf"/>
</dbReference>
<evidence type="ECO:0000256" key="1">
    <source>
        <dbReference type="SAM" id="MobiDB-lite"/>
    </source>
</evidence>
<dbReference type="Proteomes" id="UP001347796">
    <property type="component" value="Unassembled WGS sequence"/>
</dbReference>
<dbReference type="Gene3D" id="2.60.40.10">
    <property type="entry name" value="Immunoglobulins"/>
    <property type="match status" value="1"/>
</dbReference>
<feature type="chain" id="PRO_5042965574" description="Immunoglobulin domain-containing protein" evidence="3">
    <location>
        <begin position="23"/>
        <end position="453"/>
    </location>
</feature>
<feature type="domain" description="Immunoglobulin" evidence="4">
    <location>
        <begin position="145"/>
        <end position="329"/>
    </location>
</feature>
<feature type="signal peptide" evidence="3">
    <location>
        <begin position="1"/>
        <end position="22"/>
    </location>
</feature>
<dbReference type="InterPro" id="IPR013783">
    <property type="entry name" value="Ig-like_fold"/>
</dbReference>
<feature type="region of interest" description="Disordered" evidence="1">
    <location>
        <begin position="427"/>
        <end position="453"/>
    </location>
</feature>
<name>A0AAN8Q331_PATCE</name>
<dbReference type="Pfam" id="PF07679">
    <property type="entry name" value="I-set"/>
    <property type="match status" value="1"/>
</dbReference>
<proteinExistence type="predicted"/>
<keyword evidence="2" id="KW-0472">Membrane</keyword>
<keyword evidence="6" id="KW-1185">Reference proteome</keyword>
<comment type="caution">
    <text evidence="5">The sequence shown here is derived from an EMBL/GenBank/DDBJ whole genome shotgun (WGS) entry which is preliminary data.</text>
</comment>
<reference evidence="5 6" key="1">
    <citation type="submission" date="2024-01" db="EMBL/GenBank/DDBJ databases">
        <title>The genome of the rayed Mediterranean limpet Patella caerulea (Linnaeus, 1758).</title>
        <authorList>
            <person name="Anh-Thu Weber A."/>
            <person name="Halstead-Nussloch G."/>
        </authorList>
    </citation>
    <scope>NUCLEOTIDE SEQUENCE [LARGE SCALE GENOMIC DNA]</scope>
    <source>
        <strain evidence="5">AATW-2023a</strain>
        <tissue evidence="5">Whole specimen</tissue>
    </source>
</reference>
<dbReference type="InterPro" id="IPR003599">
    <property type="entry name" value="Ig_sub"/>
</dbReference>
<keyword evidence="3" id="KW-0732">Signal</keyword>
<evidence type="ECO:0000313" key="5">
    <source>
        <dbReference type="EMBL" id="KAK6190625.1"/>
    </source>
</evidence>
<dbReference type="InterPro" id="IPR013098">
    <property type="entry name" value="Ig_I-set"/>
</dbReference>
<protein>
    <recommendedName>
        <fullName evidence="4">Immunoglobulin domain-containing protein</fullName>
    </recommendedName>
</protein>
<evidence type="ECO:0000256" key="2">
    <source>
        <dbReference type="SAM" id="Phobius"/>
    </source>
</evidence>
<dbReference type="EMBL" id="JAZGQO010000002">
    <property type="protein sequence ID" value="KAK6190625.1"/>
    <property type="molecule type" value="Genomic_DNA"/>
</dbReference>
<gene>
    <name evidence="5" type="ORF">SNE40_002449</name>
</gene>
<accession>A0AAN8Q331</accession>
<feature type="compositionally biased region" description="Acidic residues" evidence="1">
    <location>
        <begin position="442"/>
        <end position="453"/>
    </location>
</feature>
<dbReference type="SUPFAM" id="SSF48726">
    <property type="entry name" value="Immunoglobulin"/>
    <property type="match status" value="1"/>
</dbReference>